<gene>
    <name evidence="4" type="ORF">Pfra01_001659100</name>
</gene>
<feature type="repeat" description="HEAT" evidence="2">
    <location>
        <begin position="227"/>
        <end position="265"/>
    </location>
</feature>
<dbReference type="AlphaFoldDB" id="A0A9W6XU83"/>
<proteinExistence type="predicted"/>
<sequence length="805" mass="87553">MIIEVHCRATAKICTAAPAMGMCAAVSMVSAEAKTGIDLLAKESELASGPTFEDLAIDDSLSDLQRVTKYVCSNIALQRVIHVKMLHETARSVGFQATCDTLLPLLEPLVCDVEYVVRQHVALQFPPLCHFLVEAEPDAGYRVLLDKLVPLVAKLVSDDQHEVRSAASESLVDMAALVKPEDQGQHVLTIVLPLAHDDDNEQFRISAVALYNGLAEHFGAELCQQFCVPELISLSEDPVFRVRKSTALSFSNVCKTAGEELSRERLVPAFQRLAKDDIWGVRKACAECLVSVALALAPADRGPTLIPMFESFIADSSRWVRMAAYQSLGPFLATLDRDQITDELVGHFTSMATTAASQLGGSGEVDIKFHCAFNFPAVVSILGASDWLKLSPTFELLYNDTFWKIRRSFAYSLHELARILGQGITETQLATAFDSYLHDVQDVRLGAMLHFADFLENVSPSFRESYLPVLAEFDSFDNTTKWRFREVLSGQLAQLCRTFTPEATFSVINPLVFKLITDPVAVVREESYHACPLLVARLSSNPEWLTAVVDKFVTLAKSSHYQDRQCFVKICASFLSTTPRTEECQDEAKTQEDTALADAARDFFSSNLASVFFTLTLDPVSNVRVVLSETVFKHQQLCLEHPECPDVLKEILSANFASVEDLAAILSEHAKERLEAQAKFKAEAEVESNSNPEPNAETPAVKAETSDVVVAEEATEVAAPDVPPPAPSSAAPPVDAGDAPQPASLVPPGESAETGPEQTPKDPSSSSSAASTDEAPFVEANGEVSGPAESDASQEHTKVSEDPAA</sequence>
<feature type="compositionally biased region" description="Low complexity" evidence="3">
    <location>
        <begin position="728"/>
        <end position="743"/>
    </location>
</feature>
<dbReference type="PANTHER" id="PTHR10648:SF1">
    <property type="entry name" value="SERINE_THREONINE-PROTEIN PHOSPHATASE 4 REGULATORY SUBUNIT 1"/>
    <property type="match status" value="1"/>
</dbReference>
<evidence type="ECO:0000256" key="2">
    <source>
        <dbReference type="PROSITE-ProRule" id="PRU00103"/>
    </source>
</evidence>
<protein>
    <submittedName>
        <fullName evidence="4">Unnamed protein product</fullName>
    </submittedName>
</protein>
<comment type="caution">
    <text evidence="4">The sequence shown here is derived from an EMBL/GenBank/DDBJ whole genome shotgun (WGS) entry which is preliminary data.</text>
</comment>
<dbReference type="InterPro" id="IPR011989">
    <property type="entry name" value="ARM-like"/>
</dbReference>
<feature type="compositionally biased region" description="Low complexity" evidence="3">
    <location>
        <begin position="706"/>
        <end position="720"/>
    </location>
</feature>
<feature type="compositionally biased region" description="Basic and acidic residues" evidence="3">
    <location>
        <begin position="793"/>
        <end position="805"/>
    </location>
</feature>
<dbReference type="FunFam" id="1.25.10.10:FF:000514">
    <property type="entry name" value="HEAT repeats/HEAT repeat, putative"/>
    <property type="match status" value="1"/>
</dbReference>
<dbReference type="PROSITE" id="PS50077">
    <property type="entry name" value="HEAT_REPEAT"/>
    <property type="match status" value="5"/>
</dbReference>
<dbReference type="EMBL" id="BSXT01001885">
    <property type="protein sequence ID" value="GMF45819.1"/>
    <property type="molecule type" value="Genomic_DNA"/>
</dbReference>
<dbReference type="OrthoDB" id="340346at2759"/>
<evidence type="ECO:0000313" key="5">
    <source>
        <dbReference type="Proteomes" id="UP001165121"/>
    </source>
</evidence>
<dbReference type="GO" id="GO:0019888">
    <property type="term" value="F:protein phosphatase regulator activity"/>
    <property type="evidence" value="ECO:0007669"/>
    <property type="project" value="TreeGrafter"/>
</dbReference>
<feature type="repeat" description="HEAT" evidence="2">
    <location>
        <begin position="305"/>
        <end position="343"/>
    </location>
</feature>
<feature type="repeat" description="HEAT" evidence="2">
    <location>
        <begin position="148"/>
        <end position="186"/>
    </location>
</feature>
<reference evidence="4" key="1">
    <citation type="submission" date="2023-04" db="EMBL/GenBank/DDBJ databases">
        <title>Phytophthora fragariaefolia NBRC 109709.</title>
        <authorList>
            <person name="Ichikawa N."/>
            <person name="Sato H."/>
            <person name="Tonouchi N."/>
        </authorList>
    </citation>
    <scope>NUCLEOTIDE SEQUENCE</scope>
    <source>
        <strain evidence="4">NBRC 109709</strain>
    </source>
</reference>
<keyword evidence="1" id="KW-0677">Repeat</keyword>
<feature type="repeat" description="HEAT" evidence="2">
    <location>
        <begin position="390"/>
        <end position="428"/>
    </location>
</feature>
<organism evidence="4 5">
    <name type="scientific">Phytophthora fragariaefolia</name>
    <dbReference type="NCBI Taxonomy" id="1490495"/>
    <lineage>
        <taxon>Eukaryota</taxon>
        <taxon>Sar</taxon>
        <taxon>Stramenopiles</taxon>
        <taxon>Oomycota</taxon>
        <taxon>Peronosporomycetes</taxon>
        <taxon>Peronosporales</taxon>
        <taxon>Peronosporaceae</taxon>
        <taxon>Phytophthora</taxon>
    </lineage>
</organism>
<feature type="region of interest" description="Disordered" evidence="3">
    <location>
        <begin position="681"/>
        <end position="805"/>
    </location>
</feature>
<dbReference type="GO" id="GO:0005737">
    <property type="term" value="C:cytoplasm"/>
    <property type="evidence" value="ECO:0007669"/>
    <property type="project" value="TreeGrafter"/>
</dbReference>
<accession>A0A9W6XU83</accession>
<feature type="repeat" description="HEAT" evidence="2">
    <location>
        <begin position="266"/>
        <end position="300"/>
    </location>
</feature>
<dbReference type="InterPro" id="IPR016024">
    <property type="entry name" value="ARM-type_fold"/>
</dbReference>
<evidence type="ECO:0000256" key="1">
    <source>
        <dbReference type="ARBA" id="ARBA00022737"/>
    </source>
</evidence>
<keyword evidence="5" id="KW-1185">Reference proteome</keyword>
<dbReference type="Proteomes" id="UP001165121">
    <property type="component" value="Unassembled WGS sequence"/>
</dbReference>
<dbReference type="Pfam" id="PF02985">
    <property type="entry name" value="HEAT"/>
    <property type="match status" value="1"/>
</dbReference>
<dbReference type="InterPro" id="IPR051023">
    <property type="entry name" value="PP2A_Regulatory_Subunit_A"/>
</dbReference>
<evidence type="ECO:0000313" key="4">
    <source>
        <dbReference type="EMBL" id="GMF45819.1"/>
    </source>
</evidence>
<name>A0A9W6XU83_9STRA</name>
<dbReference type="PANTHER" id="PTHR10648">
    <property type="entry name" value="SERINE/THREONINE-PROTEIN PHOSPHATASE PP2A 65 KDA REGULATORY SUBUNIT"/>
    <property type="match status" value="1"/>
</dbReference>
<dbReference type="SUPFAM" id="SSF48371">
    <property type="entry name" value="ARM repeat"/>
    <property type="match status" value="1"/>
</dbReference>
<dbReference type="InterPro" id="IPR000357">
    <property type="entry name" value="HEAT"/>
</dbReference>
<dbReference type="InterPro" id="IPR021133">
    <property type="entry name" value="HEAT_type_2"/>
</dbReference>
<evidence type="ECO:0000256" key="3">
    <source>
        <dbReference type="SAM" id="MobiDB-lite"/>
    </source>
</evidence>
<dbReference type="Gene3D" id="1.25.10.10">
    <property type="entry name" value="Leucine-rich Repeat Variant"/>
    <property type="match status" value="1"/>
</dbReference>